<dbReference type="Gene3D" id="3.30.710.10">
    <property type="entry name" value="Potassium Channel Kv1.1, Chain A"/>
    <property type="match status" value="1"/>
</dbReference>
<organism evidence="3 4">
    <name type="scientific">Chondrus crispus</name>
    <name type="common">Carrageen Irish moss</name>
    <name type="synonym">Polymorpha crispa</name>
    <dbReference type="NCBI Taxonomy" id="2769"/>
    <lineage>
        <taxon>Eukaryota</taxon>
        <taxon>Rhodophyta</taxon>
        <taxon>Florideophyceae</taxon>
        <taxon>Rhodymeniophycidae</taxon>
        <taxon>Gigartinales</taxon>
        <taxon>Gigartinaceae</taxon>
        <taxon>Chondrus</taxon>
    </lineage>
</organism>
<dbReference type="SMART" id="SM00225">
    <property type="entry name" value="BTB"/>
    <property type="match status" value="1"/>
</dbReference>
<dbReference type="Pfam" id="PF02214">
    <property type="entry name" value="BTB_2"/>
    <property type="match status" value="1"/>
</dbReference>
<dbReference type="InterPro" id="IPR011333">
    <property type="entry name" value="SKP1/BTB/POZ_sf"/>
</dbReference>
<dbReference type="InterPro" id="IPR000210">
    <property type="entry name" value="BTB/POZ_dom"/>
</dbReference>
<dbReference type="Proteomes" id="UP000012073">
    <property type="component" value="Unassembled WGS sequence"/>
</dbReference>
<evidence type="ECO:0000313" key="4">
    <source>
        <dbReference type="Proteomes" id="UP000012073"/>
    </source>
</evidence>
<evidence type="ECO:0000256" key="1">
    <source>
        <dbReference type="SAM" id="MobiDB-lite"/>
    </source>
</evidence>
<evidence type="ECO:0000259" key="2">
    <source>
        <dbReference type="SMART" id="SM00225"/>
    </source>
</evidence>
<keyword evidence="4" id="KW-1185">Reference proteome</keyword>
<dbReference type="InterPro" id="IPR003131">
    <property type="entry name" value="T1-type_BTB"/>
</dbReference>
<dbReference type="KEGG" id="ccp:CHC_T00004461001"/>
<sequence length="182" mass="19683">MPPSDDIIELNVGGVPFHTSTSTLCNSRSQGSMLCALACTDLPSFRDRHGRIFIDRDGARFRVVLNFLRNGTVHVVNGLVPCPETGGSVALTALLEEAMFFALAGLERAVREHLDRIELEESLEMMDADSTKQSQESVSVSVSKSDVGSPTSGRQAEKNGVFGKSAPLETVGDYQFTLDAEF</sequence>
<dbReference type="OrthoDB" id="2414723at2759"/>
<protein>
    <recommendedName>
        <fullName evidence="2">BTB domain-containing protein</fullName>
    </recommendedName>
</protein>
<feature type="domain" description="BTB" evidence="2">
    <location>
        <begin position="6"/>
        <end position="118"/>
    </location>
</feature>
<dbReference type="STRING" id="2769.R7QF64"/>
<dbReference type="EMBL" id="HG001756">
    <property type="protein sequence ID" value="CDF36045.1"/>
    <property type="molecule type" value="Genomic_DNA"/>
</dbReference>
<reference evidence="4" key="1">
    <citation type="journal article" date="2013" name="Proc. Natl. Acad. Sci. U.S.A.">
        <title>Genome structure and metabolic features in the red seaweed Chondrus crispus shed light on evolution of the Archaeplastida.</title>
        <authorList>
            <person name="Collen J."/>
            <person name="Porcel B."/>
            <person name="Carre W."/>
            <person name="Ball S.G."/>
            <person name="Chaparro C."/>
            <person name="Tonon T."/>
            <person name="Barbeyron T."/>
            <person name="Michel G."/>
            <person name="Noel B."/>
            <person name="Valentin K."/>
            <person name="Elias M."/>
            <person name="Artiguenave F."/>
            <person name="Arun A."/>
            <person name="Aury J.M."/>
            <person name="Barbosa-Neto J.F."/>
            <person name="Bothwell J.H."/>
            <person name="Bouget F.Y."/>
            <person name="Brillet L."/>
            <person name="Cabello-Hurtado F."/>
            <person name="Capella-Gutierrez S."/>
            <person name="Charrier B."/>
            <person name="Cladiere L."/>
            <person name="Cock J.M."/>
            <person name="Coelho S.M."/>
            <person name="Colleoni C."/>
            <person name="Czjzek M."/>
            <person name="Da Silva C."/>
            <person name="Delage L."/>
            <person name="Denoeud F."/>
            <person name="Deschamps P."/>
            <person name="Dittami S.M."/>
            <person name="Gabaldon T."/>
            <person name="Gachon C.M."/>
            <person name="Groisillier A."/>
            <person name="Herve C."/>
            <person name="Jabbari K."/>
            <person name="Katinka M."/>
            <person name="Kloareg B."/>
            <person name="Kowalczyk N."/>
            <person name="Labadie K."/>
            <person name="Leblanc C."/>
            <person name="Lopez P.J."/>
            <person name="McLachlan D.H."/>
            <person name="Meslet-Cladiere L."/>
            <person name="Moustafa A."/>
            <person name="Nehr Z."/>
            <person name="Nyvall Collen P."/>
            <person name="Panaud O."/>
            <person name="Partensky F."/>
            <person name="Poulain J."/>
            <person name="Rensing S.A."/>
            <person name="Rousvoal S."/>
            <person name="Samson G."/>
            <person name="Symeonidi A."/>
            <person name="Weissenbach J."/>
            <person name="Zambounis A."/>
            <person name="Wincker P."/>
            <person name="Boyen C."/>
        </authorList>
    </citation>
    <scope>NUCLEOTIDE SEQUENCE [LARGE SCALE GENOMIC DNA]</scope>
    <source>
        <strain evidence="4">cv. Stackhouse</strain>
    </source>
</reference>
<proteinExistence type="predicted"/>
<dbReference type="PANTHER" id="PTHR14499:SF136">
    <property type="entry name" value="GH08630P"/>
    <property type="match status" value="1"/>
</dbReference>
<dbReference type="RefSeq" id="XP_005715864.1">
    <property type="nucleotide sequence ID" value="XM_005715807.1"/>
</dbReference>
<dbReference type="GeneID" id="17323571"/>
<dbReference type="Gramene" id="CDF36045">
    <property type="protein sequence ID" value="CDF36045"/>
    <property type="gene ID" value="CHC_T00004461001"/>
</dbReference>
<name>R7QF64_CHOCR</name>
<dbReference type="GO" id="GO:0051260">
    <property type="term" value="P:protein homooligomerization"/>
    <property type="evidence" value="ECO:0007669"/>
    <property type="project" value="InterPro"/>
</dbReference>
<feature type="region of interest" description="Disordered" evidence="1">
    <location>
        <begin position="125"/>
        <end position="162"/>
    </location>
</feature>
<dbReference type="OMA" id="WRYEEIM"/>
<dbReference type="PANTHER" id="PTHR14499">
    <property type="entry name" value="POTASSIUM CHANNEL TETRAMERIZATION DOMAIN-CONTAINING"/>
    <property type="match status" value="1"/>
</dbReference>
<dbReference type="AlphaFoldDB" id="R7QF64"/>
<dbReference type="SUPFAM" id="SSF54695">
    <property type="entry name" value="POZ domain"/>
    <property type="match status" value="1"/>
</dbReference>
<gene>
    <name evidence="3" type="ORF">CHC_T00004461001</name>
</gene>
<feature type="compositionally biased region" description="Low complexity" evidence="1">
    <location>
        <begin position="131"/>
        <end position="149"/>
    </location>
</feature>
<evidence type="ECO:0000313" key="3">
    <source>
        <dbReference type="EMBL" id="CDF36045.1"/>
    </source>
</evidence>
<dbReference type="CDD" id="cd18316">
    <property type="entry name" value="BTB_POZ_KCTD-like"/>
    <property type="match status" value="1"/>
</dbReference>
<accession>R7QF64</accession>